<proteinExistence type="inferred from homology"/>
<evidence type="ECO:0000313" key="6">
    <source>
        <dbReference type="EMBL" id="QBC42762.1"/>
    </source>
</evidence>
<evidence type="ECO:0000256" key="2">
    <source>
        <dbReference type="ARBA" id="ARBA00022692"/>
    </source>
</evidence>
<keyword evidence="3 5" id="KW-1133">Transmembrane helix</keyword>
<feature type="transmembrane region" description="Helical" evidence="5">
    <location>
        <begin position="111"/>
        <end position="130"/>
    </location>
</feature>
<keyword evidence="4 5" id="KW-0472">Membrane</keyword>
<dbReference type="InterPro" id="IPR051598">
    <property type="entry name" value="TSUP/Inactive_protease-like"/>
</dbReference>
<gene>
    <name evidence="6" type="ORF">C1H71_03830</name>
</gene>
<evidence type="ECO:0000256" key="3">
    <source>
        <dbReference type="ARBA" id="ARBA00022989"/>
    </source>
</evidence>
<dbReference type="KEGG" id="ifl:C1H71_03830"/>
<comment type="similarity">
    <text evidence="5">Belongs to the 4-toluene sulfonate uptake permease (TSUP) (TC 2.A.102) family.</text>
</comment>
<keyword evidence="7" id="KW-1185">Reference proteome</keyword>
<reference evidence="6 7" key="1">
    <citation type="submission" date="2018-01" db="EMBL/GenBank/DDBJ databases">
        <title>Genome sequence of Iodobacter sp. strain PCH194 isolated from Indian Trans-Himalaya.</title>
        <authorList>
            <person name="Kumar V."/>
            <person name="Thakur V."/>
            <person name="Kumar S."/>
            <person name="Singh D."/>
        </authorList>
    </citation>
    <scope>NUCLEOTIDE SEQUENCE [LARGE SCALE GENOMIC DNA]</scope>
    <source>
        <strain evidence="6 7">PCH194</strain>
    </source>
</reference>
<feature type="transmembrane region" description="Helical" evidence="5">
    <location>
        <begin position="78"/>
        <end position="99"/>
    </location>
</feature>
<evidence type="ECO:0000256" key="4">
    <source>
        <dbReference type="ARBA" id="ARBA00023136"/>
    </source>
</evidence>
<dbReference type="Pfam" id="PF01925">
    <property type="entry name" value="TauE"/>
    <property type="match status" value="1"/>
</dbReference>
<dbReference type="EMBL" id="CP025781">
    <property type="protein sequence ID" value="QBC42762.1"/>
    <property type="molecule type" value="Genomic_DNA"/>
</dbReference>
<feature type="transmembrane region" description="Helical" evidence="5">
    <location>
        <begin position="36"/>
        <end position="57"/>
    </location>
</feature>
<feature type="transmembrane region" description="Helical" evidence="5">
    <location>
        <begin position="220"/>
        <end position="239"/>
    </location>
</feature>
<name>A0A7G3G6E6_9NEIS</name>
<accession>A0A7G3G6E6</accession>
<feature type="transmembrane region" description="Helical" evidence="5">
    <location>
        <begin position="151"/>
        <end position="184"/>
    </location>
</feature>
<keyword evidence="2 5" id="KW-0812">Transmembrane</keyword>
<dbReference type="Proteomes" id="UP000515917">
    <property type="component" value="Chromosome"/>
</dbReference>
<comment type="subcellular location">
    <subcellularLocation>
        <location evidence="5">Cell membrane</location>
        <topology evidence="5">Multi-pass membrane protein</topology>
    </subcellularLocation>
    <subcellularLocation>
        <location evidence="1">Membrane</location>
        <topology evidence="1">Multi-pass membrane protein</topology>
    </subcellularLocation>
</comment>
<dbReference type="PANTHER" id="PTHR43701:SF2">
    <property type="entry name" value="MEMBRANE TRANSPORTER PROTEIN YJNA-RELATED"/>
    <property type="match status" value="1"/>
</dbReference>
<evidence type="ECO:0000256" key="5">
    <source>
        <dbReference type="RuleBase" id="RU363041"/>
    </source>
</evidence>
<protein>
    <recommendedName>
        <fullName evidence="5">Probable membrane transporter protein</fullName>
    </recommendedName>
</protein>
<dbReference type="InterPro" id="IPR002781">
    <property type="entry name" value="TM_pro_TauE-like"/>
</dbReference>
<dbReference type="PANTHER" id="PTHR43701">
    <property type="entry name" value="MEMBRANE TRANSPORTER PROTEIN MJ0441-RELATED"/>
    <property type="match status" value="1"/>
</dbReference>
<dbReference type="AlphaFoldDB" id="A0A7G3G6E6"/>
<keyword evidence="5" id="KW-1003">Cell membrane</keyword>
<dbReference type="GO" id="GO:0005886">
    <property type="term" value="C:plasma membrane"/>
    <property type="evidence" value="ECO:0007669"/>
    <property type="project" value="UniProtKB-SubCell"/>
</dbReference>
<organism evidence="6 7">
    <name type="scientific">Iodobacter fluviatilis</name>
    <dbReference type="NCBI Taxonomy" id="537"/>
    <lineage>
        <taxon>Bacteria</taxon>
        <taxon>Pseudomonadati</taxon>
        <taxon>Pseudomonadota</taxon>
        <taxon>Betaproteobacteria</taxon>
        <taxon>Neisseriales</taxon>
        <taxon>Chitinibacteraceae</taxon>
        <taxon>Iodobacter</taxon>
    </lineage>
</organism>
<sequence>MLLGNIMEFGYIIAGLLVGFIVGMTGVGGGSLMTPILLWFGISPATAVGTDLLYAAITKGSGIFVHHKKKNIDWKITGWLAAGSVPAALVTLFILHHLHSDLQAINALIKQSLGIALLLTAIAIVFKPLLLKWGQQHAKSWFHLPAARLNGLTLVVGVILGAIVTLSSIGAGALGTVALFLLYPLISTSRLVGTEIAHAVPLTLVAGLGHAGLGHIDWHLLSFLLMGSLPGIYFGSHLTGRVPEAVLRPCLALMLALIGSKLVF</sequence>
<evidence type="ECO:0000256" key="1">
    <source>
        <dbReference type="ARBA" id="ARBA00004141"/>
    </source>
</evidence>
<feature type="transmembrane region" description="Helical" evidence="5">
    <location>
        <begin position="9"/>
        <end position="30"/>
    </location>
</feature>
<evidence type="ECO:0000313" key="7">
    <source>
        <dbReference type="Proteomes" id="UP000515917"/>
    </source>
</evidence>